<dbReference type="EMBL" id="JACTAM010000016">
    <property type="protein sequence ID" value="KAI2655413.1"/>
    <property type="molecule type" value="Genomic_DNA"/>
</dbReference>
<organism evidence="2 3">
    <name type="scientific">Labeo rohita</name>
    <name type="common">Indian major carp</name>
    <name type="synonym">Cyprinus rohita</name>
    <dbReference type="NCBI Taxonomy" id="84645"/>
    <lineage>
        <taxon>Eukaryota</taxon>
        <taxon>Metazoa</taxon>
        <taxon>Chordata</taxon>
        <taxon>Craniata</taxon>
        <taxon>Vertebrata</taxon>
        <taxon>Euteleostomi</taxon>
        <taxon>Actinopterygii</taxon>
        <taxon>Neopterygii</taxon>
        <taxon>Teleostei</taxon>
        <taxon>Ostariophysi</taxon>
        <taxon>Cypriniformes</taxon>
        <taxon>Cyprinidae</taxon>
        <taxon>Labeoninae</taxon>
        <taxon>Labeonini</taxon>
        <taxon>Labeo</taxon>
    </lineage>
</organism>
<feature type="transmembrane region" description="Helical" evidence="1">
    <location>
        <begin position="308"/>
        <end position="325"/>
    </location>
</feature>
<keyword evidence="1" id="KW-1133">Transmembrane helix</keyword>
<name>A0ABQ8LXQ3_LABRO</name>
<protein>
    <submittedName>
        <fullName evidence="2">Angiogenin</fullName>
    </submittedName>
</protein>
<dbReference type="InterPro" id="IPR036816">
    <property type="entry name" value="RNaseA-like_dom_sf"/>
</dbReference>
<proteinExistence type="predicted"/>
<evidence type="ECO:0000313" key="2">
    <source>
        <dbReference type="EMBL" id="KAI2655413.1"/>
    </source>
</evidence>
<feature type="transmembrane region" description="Helical" evidence="1">
    <location>
        <begin position="128"/>
        <end position="148"/>
    </location>
</feature>
<keyword evidence="1" id="KW-0812">Transmembrane</keyword>
<evidence type="ECO:0000313" key="3">
    <source>
        <dbReference type="Proteomes" id="UP000830375"/>
    </source>
</evidence>
<keyword evidence="3" id="KW-1185">Reference proteome</keyword>
<comment type="caution">
    <text evidence="2">The sequence shown here is derived from an EMBL/GenBank/DDBJ whole genome shotgun (WGS) entry which is preliminary data.</text>
</comment>
<dbReference type="Proteomes" id="UP000830375">
    <property type="component" value="Unassembled WGS sequence"/>
</dbReference>
<reference evidence="2 3" key="1">
    <citation type="submission" date="2022-01" db="EMBL/GenBank/DDBJ databases">
        <title>A high-quality chromosome-level genome assembly of rohu carp, Labeo rohita.</title>
        <authorList>
            <person name="Arick M.A. II"/>
            <person name="Hsu C.-Y."/>
            <person name="Magbanua Z."/>
            <person name="Pechanova O."/>
            <person name="Grover C."/>
            <person name="Miller E."/>
            <person name="Thrash A."/>
            <person name="Ezzel L."/>
            <person name="Alam S."/>
            <person name="Benzie J."/>
            <person name="Hamilton M."/>
            <person name="Karsi A."/>
            <person name="Lawrence M.L."/>
            <person name="Peterson D.G."/>
        </authorList>
    </citation>
    <scope>NUCLEOTIDE SEQUENCE [LARGE SCALE GENOMIC DNA]</scope>
    <source>
        <strain evidence="3">BAU-BD-2019</strain>
        <tissue evidence="2">Blood</tissue>
    </source>
</reference>
<sequence>MKTVSVHHHLVKRKKKSLCGQTLLSFLIILTLTLHACLSEPDTLHPSRPCTKAENKNGYNTFLQRHIRKGTPNDLKKENWKKFINSIGTWNRTTQSFFPFSEKNSVEAVCSSGGKMFMGNLCISKKTFSFITVFKMIAFLLLMAFVLPQSHSADTNSKPCMPARHNNAHNVFLKRHIPDDVPRTWDNNAWETFLRKIKTCDRPTQSFFRASEKQRVENVCTKAGGKTLSGNLCISKEKFSFVTVRVNVNEGACGIRNINNETKHIILACEQIGDVCQPVHFEGNPQSTAPSNNQLDCGSKGSSGTKTTVITVFTFLLPLIAMVYIL</sequence>
<accession>A0ABQ8LXQ3</accession>
<evidence type="ECO:0000256" key="1">
    <source>
        <dbReference type="SAM" id="Phobius"/>
    </source>
</evidence>
<gene>
    <name evidence="2" type="ORF">H4Q32_017806</name>
</gene>
<dbReference type="Gene3D" id="3.10.130.10">
    <property type="entry name" value="Ribonuclease A-like domain"/>
    <property type="match status" value="2"/>
</dbReference>
<keyword evidence="1" id="KW-0472">Membrane</keyword>